<sequence>MDVLAIKMNVEEARRWLDDGGEEFRLGSSRLKVANQRAINRTLKHMRSLISMEIRDRYYTKKEDVDAALKVHEAQSGKNQQGSLVYRNHASLPLSAFGAAQRKTFVSVRVLKAHRTRRIQPGGKWGILATSSGRAAVWMARGQVWARTAEQEHPRMLFGPSFMSFFGLPNVSKALSIEMNEFFAKRLAHETRAWTLLTKMLKVNFVSRSQRP</sequence>
<evidence type="ECO:0000313" key="2">
    <source>
        <dbReference type="Proteomes" id="UP000823821"/>
    </source>
</evidence>
<name>A0A9D2HLV7_9BACT</name>
<proteinExistence type="predicted"/>
<organism evidence="1 2">
    <name type="scientific">Candidatus Desulfovibrio intestinavium</name>
    <dbReference type="NCBI Taxonomy" id="2838534"/>
    <lineage>
        <taxon>Bacteria</taxon>
        <taxon>Pseudomonadati</taxon>
        <taxon>Thermodesulfobacteriota</taxon>
        <taxon>Desulfovibrionia</taxon>
        <taxon>Desulfovibrionales</taxon>
        <taxon>Desulfovibrionaceae</taxon>
        <taxon>Desulfovibrio</taxon>
    </lineage>
</organism>
<dbReference type="AlphaFoldDB" id="A0A9D2HLV7"/>
<dbReference type="EMBL" id="DWZD01000005">
    <property type="protein sequence ID" value="HJA78038.1"/>
    <property type="molecule type" value="Genomic_DNA"/>
</dbReference>
<gene>
    <name evidence="1" type="ORF">H9784_00485</name>
</gene>
<dbReference type="Proteomes" id="UP000823821">
    <property type="component" value="Unassembled WGS sequence"/>
</dbReference>
<comment type="caution">
    <text evidence="1">The sequence shown here is derived from an EMBL/GenBank/DDBJ whole genome shotgun (WGS) entry which is preliminary data.</text>
</comment>
<protein>
    <submittedName>
        <fullName evidence="1">Uncharacterized protein</fullName>
    </submittedName>
</protein>
<accession>A0A9D2HLV7</accession>
<evidence type="ECO:0000313" key="1">
    <source>
        <dbReference type="EMBL" id="HJA78038.1"/>
    </source>
</evidence>
<reference evidence="1" key="1">
    <citation type="journal article" date="2021" name="PeerJ">
        <title>Extensive microbial diversity within the chicken gut microbiome revealed by metagenomics and culture.</title>
        <authorList>
            <person name="Gilroy R."/>
            <person name="Ravi A."/>
            <person name="Getino M."/>
            <person name="Pursley I."/>
            <person name="Horton D.L."/>
            <person name="Alikhan N.F."/>
            <person name="Baker D."/>
            <person name="Gharbi K."/>
            <person name="Hall N."/>
            <person name="Watson M."/>
            <person name="Adriaenssens E.M."/>
            <person name="Foster-Nyarko E."/>
            <person name="Jarju S."/>
            <person name="Secka A."/>
            <person name="Antonio M."/>
            <person name="Oren A."/>
            <person name="Chaudhuri R.R."/>
            <person name="La Ragione R."/>
            <person name="Hildebrand F."/>
            <person name="Pallen M.J."/>
        </authorList>
    </citation>
    <scope>NUCLEOTIDE SEQUENCE</scope>
    <source>
        <strain evidence="1">5032</strain>
    </source>
</reference>
<reference evidence="1" key="2">
    <citation type="submission" date="2021-04" db="EMBL/GenBank/DDBJ databases">
        <authorList>
            <person name="Gilroy R."/>
        </authorList>
    </citation>
    <scope>NUCLEOTIDE SEQUENCE</scope>
    <source>
        <strain evidence="1">5032</strain>
    </source>
</reference>